<organism evidence="3 4">
    <name type="scientific">Stylosanthes scabra</name>
    <dbReference type="NCBI Taxonomy" id="79078"/>
    <lineage>
        <taxon>Eukaryota</taxon>
        <taxon>Viridiplantae</taxon>
        <taxon>Streptophyta</taxon>
        <taxon>Embryophyta</taxon>
        <taxon>Tracheophyta</taxon>
        <taxon>Spermatophyta</taxon>
        <taxon>Magnoliopsida</taxon>
        <taxon>eudicotyledons</taxon>
        <taxon>Gunneridae</taxon>
        <taxon>Pentapetalae</taxon>
        <taxon>rosids</taxon>
        <taxon>fabids</taxon>
        <taxon>Fabales</taxon>
        <taxon>Fabaceae</taxon>
        <taxon>Papilionoideae</taxon>
        <taxon>50 kb inversion clade</taxon>
        <taxon>dalbergioids sensu lato</taxon>
        <taxon>Dalbergieae</taxon>
        <taxon>Pterocarpus clade</taxon>
        <taxon>Stylosanthes</taxon>
    </lineage>
</organism>
<feature type="compositionally biased region" description="Pro residues" evidence="1">
    <location>
        <begin position="189"/>
        <end position="201"/>
    </location>
</feature>
<feature type="compositionally biased region" description="Basic residues" evidence="1">
    <location>
        <begin position="205"/>
        <end position="214"/>
    </location>
</feature>
<sequence>MVLKEFKILAEFVLNVVFNLSIGIPIGNNFAIQVSLAPLQVIADVILTSDTILWVVIVVVIAAVGFTYLLFKRREQLATIPTFLRGQEHLGRREIVPVFRAVLSVLFRGEPPVPIGYQPLARQPTAHVDEPPILVDESPFRVDEPPVRVDPVLVDEPPVLVEEPVVLVDELPDRVDEPPVRVDPVLVDEPPPVLVEEPPPGGRGRGPRRRRGHR</sequence>
<keyword evidence="2" id="KW-0812">Transmembrane</keyword>
<feature type="transmembrane region" description="Helical" evidence="2">
    <location>
        <begin position="12"/>
        <end position="32"/>
    </location>
</feature>
<evidence type="ECO:0000313" key="4">
    <source>
        <dbReference type="Proteomes" id="UP001341840"/>
    </source>
</evidence>
<comment type="caution">
    <text evidence="3">The sequence shown here is derived from an EMBL/GenBank/DDBJ whole genome shotgun (WGS) entry which is preliminary data.</text>
</comment>
<evidence type="ECO:0000256" key="1">
    <source>
        <dbReference type="SAM" id="MobiDB-lite"/>
    </source>
</evidence>
<dbReference type="Proteomes" id="UP001341840">
    <property type="component" value="Unassembled WGS sequence"/>
</dbReference>
<accession>A0ABU6ZAP2</accession>
<gene>
    <name evidence="3" type="ORF">PIB30_026222</name>
</gene>
<keyword evidence="2" id="KW-1133">Transmembrane helix</keyword>
<reference evidence="3 4" key="1">
    <citation type="journal article" date="2023" name="Plants (Basel)">
        <title>Bridging the Gap: Combining Genomics and Transcriptomics Approaches to Understand Stylosanthes scabra, an Orphan Legume from the Brazilian Caatinga.</title>
        <authorList>
            <person name="Ferreira-Neto J.R.C."/>
            <person name="da Silva M.D."/>
            <person name="Binneck E."/>
            <person name="de Melo N.F."/>
            <person name="da Silva R.H."/>
            <person name="de Melo A.L.T.M."/>
            <person name="Pandolfi V."/>
            <person name="Bustamante F.O."/>
            <person name="Brasileiro-Vidal A.C."/>
            <person name="Benko-Iseppon A.M."/>
        </authorList>
    </citation>
    <scope>NUCLEOTIDE SEQUENCE [LARGE SCALE GENOMIC DNA]</scope>
    <source>
        <tissue evidence="3">Leaves</tissue>
    </source>
</reference>
<name>A0ABU6ZAP2_9FABA</name>
<evidence type="ECO:0000256" key="2">
    <source>
        <dbReference type="SAM" id="Phobius"/>
    </source>
</evidence>
<dbReference type="EMBL" id="JASCZI010271958">
    <property type="protein sequence ID" value="MED6218383.1"/>
    <property type="molecule type" value="Genomic_DNA"/>
</dbReference>
<proteinExistence type="predicted"/>
<protein>
    <submittedName>
        <fullName evidence="3">Uncharacterized protein</fullName>
    </submittedName>
</protein>
<feature type="region of interest" description="Disordered" evidence="1">
    <location>
        <begin position="172"/>
        <end position="214"/>
    </location>
</feature>
<keyword evidence="4" id="KW-1185">Reference proteome</keyword>
<evidence type="ECO:0000313" key="3">
    <source>
        <dbReference type="EMBL" id="MED6218383.1"/>
    </source>
</evidence>
<keyword evidence="2" id="KW-0472">Membrane</keyword>
<feature type="transmembrane region" description="Helical" evidence="2">
    <location>
        <begin position="52"/>
        <end position="71"/>
    </location>
</feature>